<feature type="compositionally biased region" description="Low complexity" evidence="1">
    <location>
        <begin position="266"/>
        <end position="278"/>
    </location>
</feature>
<gene>
    <name evidence="2" type="ORF">S03H2_31318</name>
</gene>
<reference evidence="2" key="1">
    <citation type="journal article" date="2014" name="Front. Microbiol.">
        <title>High frequency of phylogenetically diverse reductive dehalogenase-homologous genes in deep subseafloor sedimentary metagenomes.</title>
        <authorList>
            <person name="Kawai M."/>
            <person name="Futagami T."/>
            <person name="Toyoda A."/>
            <person name="Takaki Y."/>
            <person name="Nishi S."/>
            <person name="Hori S."/>
            <person name="Arai W."/>
            <person name="Tsubouchi T."/>
            <person name="Morono Y."/>
            <person name="Uchiyama I."/>
            <person name="Ito T."/>
            <person name="Fujiyama A."/>
            <person name="Inagaki F."/>
            <person name="Takami H."/>
        </authorList>
    </citation>
    <scope>NUCLEOTIDE SEQUENCE</scope>
    <source>
        <strain evidence="2">Expedition CK06-06</strain>
    </source>
</reference>
<protein>
    <submittedName>
        <fullName evidence="2">Uncharacterized protein</fullName>
    </submittedName>
</protein>
<evidence type="ECO:0000313" key="2">
    <source>
        <dbReference type="EMBL" id="GAH61520.1"/>
    </source>
</evidence>
<accession>X1HWU5</accession>
<feature type="non-terminal residue" evidence="2">
    <location>
        <position position="291"/>
    </location>
</feature>
<dbReference type="AlphaFoldDB" id="X1HWU5"/>
<comment type="caution">
    <text evidence="2">The sequence shown here is derived from an EMBL/GenBank/DDBJ whole genome shotgun (WGS) entry which is preliminary data.</text>
</comment>
<feature type="compositionally biased region" description="Polar residues" evidence="1">
    <location>
        <begin position="279"/>
        <end position="291"/>
    </location>
</feature>
<proteinExistence type="predicted"/>
<evidence type="ECO:0000256" key="1">
    <source>
        <dbReference type="SAM" id="MobiDB-lite"/>
    </source>
</evidence>
<dbReference type="EMBL" id="BARU01018982">
    <property type="protein sequence ID" value="GAH61520.1"/>
    <property type="molecule type" value="Genomic_DNA"/>
</dbReference>
<sequence>VVIYDKDSGGLKAKLVGTSLIASGAVTKDKIYDGDPFTIQQTSAPQLRHLLHGSDYQAVPTYNPIAVDASGYMYFKTLAEAHAAEHQAGGPDQVNVSGLTGLLITPQLPADDSVTSAKIASGAVGIPHIYPGAIVSAKIAALAVGIPHITANAIVSGKVASGGLAPLTSGKFWAGFTGNIPREENKYTNANAVAAVKADAGLPVVTITFIIDGGGSAITTGQKGHLEIPFACTINRVTMLADQSGSIVVDIWKDTYANFPPDNADSITASAPPTITTAQKSQDSTLTGWTR</sequence>
<organism evidence="2">
    <name type="scientific">marine sediment metagenome</name>
    <dbReference type="NCBI Taxonomy" id="412755"/>
    <lineage>
        <taxon>unclassified sequences</taxon>
        <taxon>metagenomes</taxon>
        <taxon>ecological metagenomes</taxon>
    </lineage>
</organism>
<name>X1HWU5_9ZZZZ</name>
<feature type="region of interest" description="Disordered" evidence="1">
    <location>
        <begin position="264"/>
        <end position="291"/>
    </location>
</feature>
<feature type="non-terminal residue" evidence="2">
    <location>
        <position position="1"/>
    </location>
</feature>